<dbReference type="PANTHER" id="PTHR10170">
    <property type="entry name" value="HUNTINGTON DISEASE PROTEIN"/>
    <property type="match status" value="1"/>
</dbReference>
<evidence type="ECO:0000256" key="2">
    <source>
        <dbReference type="ARBA" id="ARBA00004123"/>
    </source>
</evidence>
<dbReference type="Pfam" id="PF20925">
    <property type="entry name" value="Htt_bridge"/>
    <property type="match status" value="1"/>
</dbReference>
<dbReference type="InterPro" id="IPR016024">
    <property type="entry name" value="ARM-type_fold"/>
</dbReference>
<dbReference type="InterPro" id="IPR044926">
    <property type="entry name" value="RGS_subdomain_2"/>
</dbReference>
<dbReference type="SMART" id="SM00133">
    <property type="entry name" value="S_TK_X"/>
    <property type="match status" value="1"/>
</dbReference>
<dbReference type="Pfam" id="PF20926">
    <property type="entry name" value="Htt_N-HEAT_1"/>
    <property type="match status" value="1"/>
</dbReference>
<dbReference type="SUPFAM" id="SSF48097">
    <property type="entry name" value="Regulator of G-protein signaling, RGS"/>
    <property type="match status" value="1"/>
</dbReference>
<feature type="compositionally biased region" description="Polar residues" evidence="12">
    <location>
        <begin position="956"/>
        <end position="987"/>
    </location>
</feature>
<dbReference type="Pfam" id="PF20927">
    <property type="entry name" value="Htt_C-HEAT"/>
    <property type="match status" value="3"/>
</dbReference>
<feature type="compositionally biased region" description="Low complexity" evidence="12">
    <location>
        <begin position="1018"/>
        <end position="1031"/>
    </location>
</feature>
<dbReference type="InterPro" id="IPR000091">
    <property type="entry name" value="Huntingtin"/>
</dbReference>
<feature type="domain" description="AGC-kinase C-terminal" evidence="15">
    <location>
        <begin position="401"/>
        <end position="466"/>
    </location>
</feature>
<dbReference type="Pfam" id="PF00615">
    <property type="entry name" value="RGS"/>
    <property type="match status" value="1"/>
</dbReference>
<evidence type="ECO:0000256" key="1">
    <source>
        <dbReference type="ARBA" id="ARBA00002907"/>
    </source>
</evidence>
<sequence length="3348" mass="373036">MEIENIVANTVLLKAREGKRSGRSKKWKEMLKLPPVSHCEGIRSSIERDYSQLCDKQPIGRLLFRQFCDSRPDLKRCIEFLDAVAEYEVSSDEKRIDCGLKVLETYFTNGSAAHLPEIPQETVNECKARLEKNPSKDLFMDCTRIVHEYLSKRPFEAYQDSVYFSRFLQWKWLEKQPVTKHTFRHYRVLGKGGFGEVSLSYTYETKDALCLVLTIMNGGDLKFHIYNMGNPGFDEERAIFYAAELCCGLEDLQKERIVYREVVETPGDLIAENPGHIRISDLGLAVQIPEGETVRGRVGTVGYMAPEVLKNEKYTFSPDWWGLGCLIYEMIEGQSPFRKHKERVKRDEIDRRVKEDQETYSDKFSEEAKSICRMLLAKNPGERLGCTEDGAAVVKQHPIFKNINFKRLEANMLEPPFLPDPRAVYCKDVLDIEQFSTVKGVNLDTTDDDFYSKFVTGCVSIPWQNEMIETGCFEDINAYETDGTVSPDRERSPKPKRGFFHRLFSGEKYWPKRDFRMAENIPDMLVQPVLKNIKSRDNLIDKLFGRGVKKGRGAEGRVKEQKGEEQKEGPREQVAPRLAVPSSAGSGSGASALGSWPPAPTAHSDTVAKKKELSATKKDRVNHCLTICENIVAQSLRNSPEFQKLLGIAMELFLLCSEDAESDVRMVADECLNKVIKALMDSNLPRLQLELYKEIKKNGASRSLRAALWRFAELAHLVRPQKCRPYLVNLLPCLTRISKRPEESVQETLAAAIPKIMAAFGNFANDNEIKVYELTLHYTQHQDHNVVTGALELLQQLFRTPPPELLHALTSSGGIAQVSVSKDEPASRSRSGSIVELIGKILLGEEEGLDDDSETRSDVSSASFAASVKGEITSDLASSSGVSTAGSVGSSAADPAGHDIITEQPRSQHTLQSDSVDLPSCDLAGTATEGDEDEVLSRSSSQISAVQSDATMDLNDGTQASSPISDSSQTTTEGPDSAVTPSDSSEIVSVHRAEGGSPSTEGADMSQSSSMEGPDLESSTYSSSTFQSSASNRGKVLEGAEGQYSGMQIGQLQDEEDEAANILQDDSSESFRNSSIALQQPHLLKTMSHSRQPSDSSVDRFTSKEDAADAGDHENKPSRVKGDIGHYTDGDSAPLVHCVRLLSASFLLTGEKGALVPDRDVRVSVKALAVSCVGAAVALHPESFFSKLYKTPLEAMAEEYEEQYVSDILNYIDHGDPQIRGATAILCGTIVNSILIKSRFDVEKWLINVRSSTGNLFSLVDCIPLLQKTLKDESSVTCKLACTAVRHCIMSLCSSSYSELGLQLIVDLLTLKNSSYWLVRTELLETLAEVDFRLVNFLEGKTESLHRGTHHYTGLLKLQERVLDNVVICLLGDEDPRVRHVAAASLMRLVPKLFYNCDQGQADPVVAVARDQSSVYLKLLMHETQPPSHFAVSTITSVSQPSSSDEAQKGCAIGMAGLVLSLLSSAWFPLDLSAHQDALILTGNLLAASAPKCLKNPWSAEEDANQGAAKQEEPWPALADRTLVTLVEQLFSHLLKVINICAHVMDDVAPGPAVKAALPSLTNPPSLSPIRRKGKERESVEQAAVPMSPKKGGEASPVIVKEKCGFTFWEQVTLDLQNTNEKFGCFLRSALDVLSQILELATLQDIGKCVEEILGYLKSCFNREPTMATVCVQQLLKTLFGTNLASQYDGLSSNPSKAQGKAQRLGSSSLRPGLYHYCFMAPYTHFTQALADASLRNMVQAEQEHDASGWFDVLQKVSTQLKTSISSAAKHRADKNAIHNHIRLFEPLVIKALKQYTTTTSVQLQRQVLDLLAQLVQLRVNYCLLDSDQVFIGFVLKQFEYIEVGQFRESEAIIPNIFFFLVLLSYERYHSKQIIGIPKIIQLCDGIMASGRKAVTHAIPALQPIVHDLFVLRGTNKADAGKELETQKEVVVSMLLRLIQYHQVLEMFILVLQQCHKENEDKWKRLSRQIADIILPMLAKQQAEKPQLSQPVSIGQVLQPSEHLHGPPLDWLQQVHVLLLAAPELDAALQMHIDSHDALGVLNTLFEILAPSSLRPVDMLLRSMFVTPKTMASVSTVQLWISGILAILRVLISQSTEDIVLSRIQELSFSPYLISCQAINRLRCGENNVSTAEDRTEGKQTKYLPEETFSRFLLQLVGILLEDIVTKQLKVDMNEQQHTFYCQELGTLLMCLIHIFKSGMFRRITAAATRLFTGDGSDGSFYTLESLSDLVQSMIPTHPSLVLLWCQILLLVNYTNYNWWSEVHQTPKRHSLSTTKLLSPHLSGDGDESDLESKRGMCNREIVRRGALILFCDYVCQNLHDSEHLTWLIVNHVQDLINLSHEPPVQDFISAVHRNSAASGLFIQAIQSRCENLAAPTTLKKTLQCLEGIHLSQSGAVLTLYVDQLLCTPFRVLARMVDTLACRRVEMLLAATLQNSIAQLPVEELDRIQEYLQNSGLATRHQRLYSLLDRFRLMVAPDTTSPSPLVTSHPLDGEDQPALENVILDKDWYVSLVRSQCCIKSDSALLEGAELVNRIPQPDLNSFMTSKEFNLSLLAPCLSLGMNEISRDQKSSLFETARRVTLDHVSSAVQNLPANHQVFQPLLPTEPSAYWKKLSDIFGDEGMYQSVMTLCRALAQYLLLLSKLPAGLRVPPDKEDDILKFVVMSIEVWKLGWSPKPAGDFGTVFPEIPVEFLQEKEIFKEFIYRINTLGWISRTQFEETWATLLGVLVTQPIVMDQEENQQEEDTERTQINVLAVQAITSLVLSAMTIPVAGNPAVSCLEQQPRNKALKALDTRFGRKLSVIRGIVEQEIQAMVSKRDNIATHHLYQAWDPVPSLSPATTGALISHEKLLLQINTERELGDMDYKLGQVSIHSIWLGNNITPLREEEWGEDEEDENDVPAPSSPPTSPINTRKHRAGVDIHSCSQFLLELYSQWILPSNPSKRTPVILISEVVRSLLAVSDLFTERNQFEMMYTTLTELRKVHPSEDEILVQYLIPATCKAAAVLGMDKAVAEPVSRLLESTLRSTHMPSRIGALHGILYILECDLLDETAKQLIPIISEYLLSNLRGVAHCVNIHNQQHILVMCAAAFYLIENYPLDVGPEFSAGIIQMCGVMVSGSDESTPSIIYHCVLRGLERLLLSEQLSRLDSESLVKLSVDRVNVQSPHRAMAALGLMLTCMYTGKEKISPSRITDANPGAPDSESVIVAMERVSVLFDRIRKGFPFEARVVARILPQFLDDFFPPQDVMNKVIGEFLSNQQPYPQFMATVVYKDLNLHFSLPHIISRMGKSEQVDVNIFCLVAIDFYRHQIDEELDRRAFQSVFEVVAAPGTPYHRLLTCLQNVHKVTAC</sequence>
<dbReference type="EMBL" id="WHWB01033560">
    <property type="protein sequence ID" value="KAJ7419032.1"/>
    <property type="molecule type" value="Genomic_DNA"/>
</dbReference>
<keyword evidence="17" id="KW-1185">Reference proteome</keyword>
<feature type="domain" description="RGS" evidence="14">
    <location>
        <begin position="56"/>
        <end position="168"/>
    </location>
</feature>
<evidence type="ECO:0000313" key="17">
    <source>
        <dbReference type="Proteomes" id="UP001145742"/>
    </source>
</evidence>
<dbReference type="SMART" id="SM00315">
    <property type="entry name" value="RGS"/>
    <property type="match status" value="1"/>
</dbReference>
<dbReference type="PANTHER" id="PTHR10170:SF10">
    <property type="entry name" value="HUNTINGTIN"/>
    <property type="match status" value="1"/>
</dbReference>
<feature type="compositionally biased region" description="Polar residues" evidence="12">
    <location>
        <begin position="997"/>
        <end position="1011"/>
    </location>
</feature>
<comment type="function">
    <text evidence="1">May play a role in microtubule-mediated transport or vesicle function.</text>
</comment>
<evidence type="ECO:0000256" key="10">
    <source>
        <dbReference type="ARBA" id="ARBA00022840"/>
    </source>
</evidence>
<evidence type="ECO:0000256" key="8">
    <source>
        <dbReference type="ARBA" id="ARBA00022741"/>
    </source>
</evidence>
<feature type="compositionally biased region" description="Low complexity" evidence="12">
    <location>
        <begin position="581"/>
        <end position="596"/>
    </location>
</feature>
<feature type="region of interest" description="Disordered" evidence="12">
    <location>
        <begin position="551"/>
        <end position="611"/>
    </location>
</feature>
<dbReference type="InterPro" id="IPR000719">
    <property type="entry name" value="Prot_kinase_dom"/>
</dbReference>
<evidence type="ECO:0000256" key="4">
    <source>
        <dbReference type="ARBA" id="ARBA00007153"/>
    </source>
</evidence>
<gene>
    <name evidence="16" type="ORF">WISP_56359</name>
</gene>
<feature type="compositionally biased region" description="Low complexity" evidence="12">
    <location>
        <begin position="877"/>
        <end position="893"/>
    </location>
</feature>
<organism evidence="16 17">
    <name type="scientific">Willisornis vidua</name>
    <name type="common">Xingu scale-backed antbird</name>
    <dbReference type="NCBI Taxonomy" id="1566151"/>
    <lineage>
        <taxon>Eukaryota</taxon>
        <taxon>Metazoa</taxon>
        <taxon>Chordata</taxon>
        <taxon>Craniata</taxon>
        <taxon>Vertebrata</taxon>
        <taxon>Euteleostomi</taxon>
        <taxon>Archelosauria</taxon>
        <taxon>Archosauria</taxon>
        <taxon>Dinosauria</taxon>
        <taxon>Saurischia</taxon>
        <taxon>Theropoda</taxon>
        <taxon>Coelurosauria</taxon>
        <taxon>Aves</taxon>
        <taxon>Neognathae</taxon>
        <taxon>Neoaves</taxon>
        <taxon>Telluraves</taxon>
        <taxon>Australaves</taxon>
        <taxon>Passeriformes</taxon>
        <taxon>Thamnophilidae</taxon>
        <taxon>Willisornis</taxon>
    </lineage>
</organism>
<evidence type="ECO:0000256" key="11">
    <source>
        <dbReference type="ARBA" id="ARBA00023242"/>
    </source>
</evidence>
<keyword evidence="7" id="KW-0808">Transferase</keyword>
<dbReference type="PRINTS" id="PR00375">
    <property type="entry name" value="HUNTINGTIN"/>
</dbReference>
<dbReference type="PROSITE" id="PS50011">
    <property type="entry name" value="PROTEIN_KINASE_DOM"/>
    <property type="match status" value="1"/>
</dbReference>
<dbReference type="InterPro" id="IPR000961">
    <property type="entry name" value="AGC-kinase_C"/>
</dbReference>
<dbReference type="InterPro" id="IPR036305">
    <property type="entry name" value="RGS_sf"/>
</dbReference>
<dbReference type="CDD" id="cd08750">
    <property type="entry name" value="RGS_GRK4"/>
    <property type="match status" value="1"/>
</dbReference>
<dbReference type="Pfam" id="PF00069">
    <property type="entry name" value="Pkinase"/>
    <property type="match status" value="1"/>
</dbReference>
<evidence type="ECO:0000256" key="9">
    <source>
        <dbReference type="ARBA" id="ARBA00022777"/>
    </source>
</evidence>
<accession>A0ABQ9DC18</accession>
<evidence type="ECO:0000259" key="14">
    <source>
        <dbReference type="PROSITE" id="PS50132"/>
    </source>
</evidence>
<feature type="compositionally biased region" description="Polar residues" evidence="12">
    <location>
        <begin position="1087"/>
        <end position="1096"/>
    </location>
</feature>
<keyword evidence="10" id="KW-0067">ATP-binding</keyword>
<feature type="compositionally biased region" description="Basic and acidic residues" evidence="12">
    <location>
        <begin position="1097"/>
        <end position="1123"/>
    </location>
</feature>
<reference evidence="16" key="1">
    <citation type="submission" date="2019-10" db="EMBL/GenBank/DDBJ databases">
        <authorList>
            <person name="Soares A.E.R."/>
            <person name="Aleixo A."/>
            <person name="Schneider P."/>
            <person name="Miyaki C.Y."/>
            <person name="Schneider M.P."/>
            <person name="Mello C."/>
            <person name="Vasconcelos A.T.R."/>
        </authorList>
    </citation>
    <scope>NUCLEOTIDE SEQUENCE</scope>
    <source>
        <tissue evidence="16">Muscle</tissue>
    </source>
</reference>
<dbReference type="InterPro" id="IPR048412">
    <property type="entry name" value="Htt_bridge"/>
</dbReference>
<dbReference type="Gene3D" id="1.25.10.10">
    <property type="entry name" value="Leucine-rich Repeat Variant"/>
    <property type="match status" value="2"/>
</dbReference>
<evidence type="ECO:0000256" key="5">
    <source>
        <dbReference type="ARBA" id="ARBA00022490"/>
    </source>
</evidence>
<proteinExistence type="inferred from homology"/>
<evidence type="ECO:0000256" key="7">
    <source>
        <dbReference type="ARBA" id="ARBA00022679"/>
    </source>
</evidence>
<feature type="compositionally biased region" description="Polar residues" evidence="12">
    <location>
        <begin position="904"/>
        <end position="915"/>
    </location>
</feature>
<dbReference type="Gene3D" id="1.10.167.10">
    <property type="entry name" value="Regulator of G-protein Signalling 4, domain 2"/>
    <property type="match status" value="1"/>
</dbReference>
<name>A0ABQ9DC18_9PASS</name>
<comment type="subcellular location">
    <subcellularLocation>
        <location evidence="3">Cytoplasm</location>
    </subcellularLocation>
    <subcellularLocation>
        <location evidence="2">Nucleus</location>
    </subcellularLocation>
</comment>
<feature type="compositionally biased region" description="Basic and acidic residues" evidence="12">
    <location>
        <begin position="552"/>
        <end position="571"/>
    </location>
</feature>
<feature type="region of interest" description="Disordered" evidence="12">
    <location>
        <begin position="2888"/>
        <end position="2913"/>
    </location>
</feature>
<evidence type="ECO:0000259" key="15">
    <source>
        <dbReference type="PROSITE" id="PS51285"/>
    </source>
</evidence>
<evidence type="ECO:0000259" key="13">
    <source>
        <dbReference type="PROSITE" id="PS50011"/>
    </source>
</evidence>
<keyword evidence="8" id="KW-0547">Nucleotide-binding</keyword>
<feature type="region of interest" description="Disordered" evidence="12">
    <location>
        <begin position="875"/>
        <end position="1033"/>
    </location>
</feature>
<keyword evidence="11" id="KW-0539">Nucleus</keyword>
<feature type="compositionally biased region" description="Low complexity" evidence="12">
    <location>
        <begin position="937"/>
        <end position="948"/>
    </location>
</feature>
<dbReference type="SUPFAM" id="SSF48371">
    <property type="entry name" value="ARM repeat"/>
    <property type="match status" value="1"/>
</dbReference>
<dbReference type="InterPro" id="IPR048411">
    <property type="entry name" value="Htt_N_HEAT_rpt-1"/>
</dbReference>
<evidence type="ECO:0000256" key="3">
    <source>
        <dbReference type="ARBA" id="ARBA00004496"/>
    </source>
</evidence>
<keyword evidence="6" id="KW-0723">Serine/threonine-protein kinase</keyword>
<feature type="domain" description="Protein kinase" evidence="13">
    <location>
        <begin position="144"/>
        <end position="400"/>
    </location>
</feature>
<dbReference type="InterPro" id="IPR024613">
    <property type="entry name" value="Huntingtin_N_HEAT_rpt-2"/>
</dbReference>
<evidence type="ECO:0000256" key="6">
    <source>
        <dbReference type="ARBA" id="ARBA00022527"/>
    </source>
</evidence>
<evidence type="ECO:0000256" key="12">
    <source>
        <dbReference type="SAM" id="MobiDB-lite"/>
    </source>
</evidence>
<comment type="similarity">
    <text evidence="4">Belongs to the huntingtin family.</text>
</comment>
<dbReference type="InterPro" id="IPR028426">
    <property type="entry name" value="Huntingtin_fam"/>
</dbReference>
<dbReference type="SUPFAM" id="SSF56112">
    <property type="entry name" value="Protein kinase-like (PK-like)"/>
    <property type="match status" value="1"/>
</dbReference>
<protein>
    <submittedName>
        <fullName evidence="16">Uncharacterized protein</fullName>
    </submittedName>
</protein>
<evidence type="ECO:0000313" key="16">
    <source>
        <dbReference type="EMBL" id="KAJ7419032.1"/>
    </source>
</evidence>
<dbReference type="Gene3D" id="3.30.200.20">
    <property type="entry name" value="Phosphorylase Kinase, domain 1"/>
    <property type="match status" value="2"/>
</dbReference>
<dbReference type="InterPro" id="IPR048413">
    <property type="entry name" value="Htt_C-HEAT_rpt"/>
</dbReference>
<dbReference type="Gene3D" id="1.10.510.10">
    <property type="entry name" value="Transferase(Phosphotransferase) domain 1"/>
    <property type="match status" value="1"/>
</dbReference>
<feature type="region of interest" description="Disordered" evidence="12">
    <location>
        <begin position="1082"/>
        <end position="1123"/>
    </location>
</feature>
<dbReference type="Proteomes" id="UP001145742">
    <property type="component" value="Unassembled WGS sequence"/>
</dbReference>
<feature type="region of interest" description="Disordered" evidence="12">
    <location>
        <begin position="1565"/>
        <end position="1591"/>
    </location>
</feature>
<dbReference type="InterPro" id="IPR016137">
    <property type="entry name" value="RGS"/>
</dbReference>
<keyword evidence="5" id="KW-0963">Cytoplasm</keyword>
<dbReference type="PROSITE" id="PS51285">
    <property type="entry name" value="AGC_KINASE_CTER"/>
    <property type="match status" value="1"/>
</dbReference>
<comment type="caution">
    <text evidence="16">The sequence shown here is derived from an EMBL/GenBank/DDBJ whole genome shotgun (WGS) entry which is preliminary data.</text>
</comment>
<dbReference type="PROSITE" id="PS50132">
    <property type="entry name" value="RGS"/>
    <property type="match status" value="1"/>
</dbReference>
<dbReference type="InterPro" id="IPR011989">
    <property type="entry name" value="ARM-like"/>
</dbReference>
<dbReference type="InterPro" id="IPR011009">
    <property type="entry name" value="Kinase-like_dom_sf"/>
</dbReference>
<keyword evidence="9" id="KW-0418">Kinase</keyword>
<dbReference type="Pfam" id="PF12372">
    <property type="entry name" value="Htt_N-HEAT"/>
    <property type="match status" value="2"/>
</dbReference>
<feature type="compositionally biased region" description="Acidic residues" evidence="12">
    <location>
        <begin position="2888"/>
        <end position="2898"/>
    </location>
</feature>